<gene>
    <name evidence="1" type="ORF">CRHIZ90672A_00011776</name>
</gene>
<evidence type="ECO:0000313" key="1">
    <source>
        <dbReference type="EMBL" id="CAH0021444.1"/>
    </source>
</evidence>
<dbReference type="EMBL" id="CABFNQ020000654">
    <property type="protein sequence ID" value="CAH0021444.1"/>
    <property type="molecule type" value="Genomic_DNA"/>
</dbReference>
<feature type="non-terminal residue" evidence="1">
    <location>
        <position position="335"/>
    </location>
</feature>
<feature type="non-terminal residue" evidence="1">
    <location>
        <position position="1"/>
    </location>
</feature>
<keyword evidence="2" id="KW-1185">Reference proteome</keyword>
<sequence>IPISILKRASDTSFLHSFSVKPITIALLGAQTATQPATAAVVSNVGGIKDLNSAARREVAASPAVLKPLPAISLDPDLLKAPEDSNFPPDPIEGGVKALIDTTLKRPAILLEHLSGLGSIKCSGSDIDRNDGKIDEEALTINLGVRATSLEEEFKPLAISASPFSIPRILDVGPTAGFGLGIEFGAEGTLNVTSDVAGGMTKGKVHLDLLDTKKATTSGWTPSVKVASEVDALVTLQINPFIELSLAVGVKAFDGLLDLSTGVEIEPKVVNLVSDNGTVAIESASGIKFGPPPEGQCKNAAWFASSSDLDINAFVSLLFKKTIYEYNDPIIRTKE</sequence>
<dbReference type="AlphaFoldDB" id="A0A9N9YJX5"/>
<protein>
    <submittedName>
        <fullName evidence="1">Uncharacterized protein</fullName>
    </submittedName>
</protein>
<reference evidence="1" key="1">
    <citation type="submission" date="2021-10" db="EMBL/GenBank/DDBJ databases">
        <authorList>
            <person name="Piombo E."/>
        </authorList>
    </citation>
    <scope>NUCLEOTIDE SEQUENCE</scope>
</reference>
<comment type="caution">
    <text evidence="1">The sequence shown here is derived from an EMBL/GenBank/DDBJ whole genome shotgun (WGS) entry which is preliminary data.</text>
</comment>
<organism evidence="1 2">
    <name type="scientific">Clonostachys rhizophaga</name>
    <dbReference type="NCBI Taxonomy" id="160324"/>
    <lineage>
        <taxon>Eukaryota</taxon>
        <taxon>Fungi</taxon>
        <taxon>Dikarya</taxon>
        <taxon>Ascomycota</taxon>
        <taxon>Pezizomycotina</taxon>
        <taxon>Sordariomycetes</taxon>
        <taxon>Hypocreomycetidae</taxon>
        <taxon>Hypocreales</taxon>
        <taxon>Bionectriaceae</taxon>
        <taxon>Clonostachys</taxon>
    </lineage>
</organism>
<name>A0A9N9YJX5_9HYPO</name>
<evidence type="ECO:0000313" key="2">
    <source>
        <dbReference type="Proteomes" id="UP000696573"/>
    </source>
</evidence>
<dbReference type="Proteomes" id="UP000696573">
    <property type="component" value="Unassembled WGS sequence"/>
</dbReference>
<proteinExistence type="predicted"/>
<dbReference type="OrthoDB" id="160645at2759"/>
<accession>A0A9N9YJX5</accession>